<evidence type="ECO:0000256" key="1">
    <source>
        <dbReference type="SAM" id="MobiDB-lite"/>
    </source>
</evidence>
<dbReference type="Proteomes" id="UP000494170">
    <property type="component" value="Unassembled WGS sequence"/>
</dbReference>
<dbReference type="InterPro" id="IPR010657">
    <property type="entry name" value="ImpA_N"/>
</dbReference>
<feature type="domain" description="ImpA N-terminal" evidence="2">
    <location>
        <begin position="17"/>
        <end position="78"/>
    </location>
</feature>
<sequence>MVHELDSYGESSSDGGGRESSWGAIEKACVRLLGKEGDVRVAIWYIRAGLERKEFRAFRLGMAALSRILVDFQRKTQTSTHSNELELEIYLAQVAWLSTPQFARKLSLLNFPEIGASISDVRKNKFESFVSGESIGNLCSEIDEVVGFLEEANGWAESHFARGVNFDDSIALLDDVVRVLRGVVGKNVNEDLGIFANGEMEIQRGNCSAILSRADVDAAIDEIIKYFNINEPSHPAPILLMRVKKLVGADFSELMQELYAEGVTLVAQLGRPGGADK</sequence>
<evidence type="ECO:0000313" key="3">
    <source>
        <dbReference type="EMBL" id="VWC32116.1"/>
    </source>
</evidence>
<gene>
    <name evidence="3" type="ORF">BLA6863_06479</name>
</gene>
<accession>A0A6P2RGN9</accession>
<proteinExistence type="predicted"/>
<dbReference type="EMBL" id="CABVPY010000065">
    <property type="protein sequence ID" value="VWC32116.1"/>
    <property type="molecule type" value="Genomic_DNA"/>
</dbReference>
<name>A0A6P2RGN9_BURL3</name>
<organism evidence="3 4">
    <name type="scientific">Burkholderia lata (strain ATCC 17760 / DSM 23089 / LMG 22485 / NCIMB 9086 / R18194 / 383)</name>
    <dbReference type="NCBI Taxonomy" id="482957"/>
    <lineage>
        <taxon>Bacteria</taxon>
        <taxon>Pseudomonadati</taxon>
        <taxon>Pseudomonadota</taxon>
        <taxon>Betaproteobacteria</taxon>
        <taxon>Burkholderiales</taxon>
        <taxon>Burkholderiaceae</taxon>
        <taxon>Burkholderia</taxon>
        <taxon>Burkholderia cepacia complex</taxon>
    </lineage>
</organism>
<evidence type="ECO:0000313" key="4">
    <source>
        <dbReference type="Proteomes" id="UP000494170"/>
    </source>
</evidence>
<protein>
    <recommendedName>
        <fullName evidence="2">ImpA N-terminal domain-containing protein</fullName>
    </recommendedName>
</protein>
<dbReference type="InterPro" id="IPR017740">
    <property type="entry name" value="TssA-like"/>
</dbReference>
<dbReference type="PANTHER" id="PTHR37951:SF1">
    <property type="entry name" value="TYPE VI SECRETION SYSTEM COMPONENT TSSA1"/>
    <property type="match status" value="1"/>
</dbReference>
<dbReference type="PANTHER" id="PTHR37951">
    <property type="entry name" value="CYTOPLASMIC PROTEIN-RELATED"/>
    <property type="match status" value="1"/>
</dbReference>
<feature type="region of interest" description="Disordered" evidence="1">
    <location>
        <begin position="1"/>
        <end position="20"/>
    </location>
</feature>
<evidence type="ECO:0000259" key="2">
    <source>
        <dbReference type="Pfam" id="PF06812"/>
    </source>
</evidence>
<reference evidence="3 4" key="1">
    <citation type="submission" date="2019-09" db="EMBL/GenBank/DDBJ databases">
        <authorList>
            <person name="Depoorter E."/>
        </authorList>
    </citation>
    <scope>NUCLEOTIDE SEQUENCE [LARGE SCALE GENOMIC DNA]</scope>
    <source>
        <strain evidence="3">LMG 6863</strain>
    </source>
</reference>
<dbReference type="Pfam" id="PF06812">
    <property type="entry name" value="ImpA_N"/>
    <property type="match status" value="1"/>
</dbReference>
<dbReference type="AlphaFoldDB" id="A0A6P2RGN9"/>
<feature type="compositionally biased region" description="Low complexity" evidence="1">
    <location>
        <begin position="8"/>
        <end position="20"/>
    </location>
</feature>